<dbReference type="AlphaFoldDB" id="A0A4Q0SXP0"/>
<sequence>MCEAGEAQGVAIARYHQIGDIDWVASPIMQFLYATDRPEDIPAYATADSVWEMRQRYRRRYMLAIVPDGTEKEKATNEWWETVGVAYNRKVWGYQIATSREQDEQFVATMNSRPNKHLYHLKKTNCADFAAEMVNLYFPGAVHNDRIGDFGLMTPKEVARCVQAYAKEHPFSDYRVLEIPQVPGSLRRSRPVRGGAEAGLKTKRYLFTLAVIQPEVPIGLTVLYLWHGRWKIGEGAELAGPENFMSPVEQAVGTK</sequence>
<gene>
    <name evidence="1" type="ORF">GRAN_4684</name>
</gene>
<reference evidence="1 2" key="1">
    <citation type="submission" date="2018-11" db="EMBL/GenBank/DDBJ databases">
        <authorList>
            <person name="Mardanov A.V."/>
            <person name="Ravin N.V."/>
            <person name="Dedysh S.N."/>
        </authorList>
    </citation>
    <scope>NUCLEOTIDE SEQUENCE [LARGE SCALE GENOMIC DNA]</scope>
    <source>
        <strain evidence="1 2">AF10</strain>
    </source>
</reference>
<comment type="caution">
    <text evidence="1">The sequence shown here is derived from an EMBL/GenBank/DDBJ whole genome shotgun (WGS) entry which is preliminary data.</text>
</comment>
<proteinExistence type="predicted"/>
<keyword evidence="2" id="KW-1185">Reference proteome</keyword>
<reference evidence="2" key="2">
    <citation type="submission" date="2019-02" db="EMBL/GenBank/DDBJ databases">
        <title>Granulicella sibirica sp. nov., a psychrotolerant acidobacterium isolated from an organic soil layer in forested tundra, West Siberia.</title>
        <authorList>
            <person name="Oshkin I.Y."/>
            <person name="Kulichevskaya I.S."/>
            <person name="Rijpstra W.I.C."/>
            <person name="Sinninghe Damste J.S."/>
            <person name="Rakitin A.L."/>
            <person name="Ravin N.V."/>
            <person name="Dedysh S.N."/>
        </authorList>
    </citation>
    <scope>NUCLEOTIDE SEQUENCE [LARGE SCALE GENOMIC DNA]</scope>
    <source>
        <strain evidence="2">AF10</strain>
    </source>
</reference>
<accession>A0A4Q0SXP0</accession>
<evidence type="ECO:0000313" key="1">
    <source>
        <dbReference type="EMBL" id="RXH54388.1"/>
    </source>
</evidence>
<dbReference type="Proteomes" id="UP000289437">
    <property type="component" value="Unassembled WGS sequence"/>
</dbReference>
<name>A0A4Q0SXP0_9BACT</name>
<organism evidence="1 2">
    <name type="scientific">Granulicella sibirica</name>
    <dbReference type="NCBI Taxonomy" id="2479048"/>
    <lineage>
        <taxon>Bacteria</taxon>
        <taxon>Pseudomonadati</taxon>
        <taxon>Acidobacteriota</taxon>
        <taxon>Terriglobia</taxon>
        <taxon>Terriglobales</taxon>
        <taxon>Acidobacteriaceae</taxon>
        <taxon>Granulicella</taxon>
    </lineage>
</organism>
<protein>
    <submittedName>
        <fullName evidence="1">Uncharacterized protein</fullName>
    </submittedName>
</protein>
<dbReference type="EMBL" id="RDSM01000004">
    <property type="protein sequence ID" value="RXH54388.1"/>
    <property type="molecule type" value="Genomic_DNA"/>
</dbReference>
<evidence type="ECO:0000313" key="2">
    <source>
        <dbReference type="Proteomes" id="UP000289437"/>
    </source>
</evidence>